<reference evidence="2 3" key="1">
    <citation type="submission" date="2019-03" db="EMBL/GenBank/DDBJ databases">
        <title>First draft genome of Liparis tanakae, snailfish: a comprehensive survey of snailfish specific genes.</title>
        <authorList>
            <person name="Kim W."/>
            <person name="Song I."/>
            <person name="Jeong J.-H."/>
            <person name="Kim D."/>
            <person name="Kim S."/>
            <person name="Ryu S."/>
            <person name="Song J.Y."/>
            <person name="Lee S.K."/>
        </authorList>
    </citation>
    <scope>NUCLEOTIDE SEQUENCE [LARGE SCALE GENOMIC DNA]</scope>
    <source>
        <tissue evidence="2">Muscle</tissue>
    </source>
</reference>
<feature type="region of interest" description="Disordered" evidence="1">
    <location>
        <begin position="28"/>
        <end position="63"/>
    </location>
</feature>
<comment type="caution">
    <text evidence="2">The sequence shown here is derived from an EMBL/GenBank/DDBJ whole genome shotgun (WGS) entry which is preliminary data.</text>
</comment>
<dbReference type="AlphaFoldDB" id="A0A4Z2IL89"/>
<organism evidence="2 3">
    <name type="scientific">Liparis tanakae</name>
    <name type="common">Tanaka's snailfish</name>
    <dbReference type="NCBI Taxonomy" id="230148"/>
    <lineage>
        <taxon>Eukaryota</taxon>
        <taxon>Metazoa</taxon>
        <taxon>Chordata</taxon>
        <taxon>Craniata</taxon>
        <taxon>Vertebrata</taxon>
        <taxon>Euteleostomi</taxon>
        <taxon>Actinopterygii</taxon>
        <taxon>Neopterygii</taxon>
        <taxon>Teleostei</taxon>
        <taxon>Neoteleostei</taxon>
        <taxon>Acanthomorphata</taxon>
        <taxon>Eupercaria</taxon>
        <taxon>Perciformes</taxon>
        <taxon>Cottioidei</taxon>
        <taxon>Cottales</taxon>
        <taxon>Liparidae</taxon>
        <taxon>Liparis</taxon>
    </lineage>
</organism>
<gene>
    <name evidence="2" type="ORF">EYF80_011200</name>
</gene>
<evidence type="ECO:0000313" key="2">
    <source>
        <dbReference type="EMBL" id="TNN78605.1"/>
    </source>
</evidence>
<evidence type="ECO:0000256" key="1">
    <source>
        <dbReference type="SAM" id="MobiDB-lite"/>
    </source>
</evidence>
<keyword evidence="3" id="KW-1185">Reference proteome</keyword>
<name>A0A4Z2IL89_9TELE</name>
<dbReference type="EMBL" id="SRLO01000072">
    <property type="protein sequence ID" value="TNN78605.1"/>
    <property type="molecule type" value="Genomic_DNA"/>
</dbReference>
<accession>A0A4Z2IL89</accession>
<dbReference type="Proteomes" id="UP000314294">
    <property type="component" value="Unassembled WGS sequence"/>
</dbReference>
<feature type="compositionally biased region" description="Basic and acidic residues" evidence="1">
    <location>
        <begin position="48"/>
        <end position="63"/>
    </location>
</feature>
<evidence type="ECO:0000313" key="3">
    <source>
        <dbReference type="Proteomes" id="UP000314294"/>
    </source>
</evidence>
<sequence>MMPHLRSWRNLANDMRDVLDWDFGSEWQRSPCIRSSNGRPRRPGPEGTAKEAGDRAKEAGAMR</sequence>
<proteinExistence type="predicted"/>
<protein>
    <submittedName>
        <fullName evidence="2">Uncharacterized protein</fullName>
    </submittedName>
</protein>